<evidence type="ECO:0000313" key="2">
    <source>
        <dbReference type="EMBL" id="KAK4213693.1"/>
    </source>
</evidence>
<accession>A0AAN6Y6S6</accession>
<organism evidence="2 3">
    <name type="scientific">Rhypophila decipiens</name>
    <dbReference type="NCBI Taxonomy" id="261697"/>
    <lineage>
        <taxon>Eukaryota</taxon>
        <taxon>Fungi</taxon>
        <taxon>Dikarya</taxon>
        <taxon>Ascomycota</taxon>
        <taxon>Pezizomycotina</taxon>
        <taxon>Sordariomycetes</taxon>
        <taxon>Sordariomycetidae</taxon>
        <taxon>Sordariales</taxon>
        <taxon>Naviculisporaceae</taxon>
        <taxon>Rhypophila</taxon>
    </lineage>
</organism>
<keyword evidence="1" id="KW-0732">Signal</keyword>
<evidence type="ECO:0000256" key="1">
    <source>
        <dbReference type="SAM" id="SignalP"/>
    </source>
</evidence>
<feature type="chain" id="PRO_5042983779" description="Secreted protein" evidence="1">
    <location>
        <begin position="27"/>
        <end position="82"/>
    </location>
</feature>
<evidence type="ECO:0008006" key="4">
    <source>
        <dbReference type="Google" id="ProtNLM"/>
    </source>
</evidence>
<dbReference type="AlphaFoldDB" id="A0AAN6Y6S6"/>
<evidence type="ECO:0000313" key="3">
    <source>
        <dbReference type="Proteomes" id="UP001301769"/>
    </source>
</evidence>
<comment type="caution">
    <text evidence="2">The sequence shown here is derived from an EMBL/GenBank/DDBJ whole genome shotgun (WGS) entry which is preliminary data.</text>
</comment>
<dbReference type="Proteomes" id="UP001301769">
    <property type="component" value="Unassembled WGS sequence"/>
</dbReference>
<reference evidence="2" key="2">
    <citation type="submission" date="2023-05" db="EMBL/GenBank/DDBJ databases">
        <authorList>
            <consortium name="Lawrence Berkeley National Laboratory"/>
            <person name="Steindorff A."/>
            <person name="Hensen N."/>
            <person name="Bonometti L."/>
            <person name="Westerberg I."/>
            <person name="Brannstrom I.O."/>
            <person name="Guillou S."/>
            <person name="Cros-Aarteil S."/>
            <person name="Calhoun S."/>
            <person name="Haridas S."/>
            <person name="Kuo A."/>
            <person name="Mondo S."/>
            <person name="Pangilinan J."/>
            <person name="Riley R."/>
            <person name="Labutti K."/>
            <person name="Andreopoulos B."/>
            <person name="Lipzen A."/>
            <person name="Chen C."/>
            <person name="Yanf M."/>
            <person name="Daum C."/>
            <person name="Ng V."/>
            <person name="Clum A."/>
            <person name="Ohm R."/>
            <person name="Martin F."/>
            <person name="Silar P."/>
            <person name="Natvig D."/>
            <person name="Lalanne C."/>
            <person name="Gautier V."/>
            <person name="Ament-Velasquez S.L."/>
            <person name="Kruys A."/>
            <person name="Hutchinson M.I."/>
            <person name="Powell A.J."/>
            <person name="Barry K."/>
            <person name="Miller A.N."/>
            <person name="Grigoriev I.V."/>
            <person name="Debuchy R."/>
            <person name="Gladieux P."/>
            <person name="Thoren M.H."/>
            <person name="Johannesson H."/>
        </authorList>
    </citation>
    <scope>NUCLEOTIDE SEQUENCE</scope>
    <source>
        <strain evidence="2">PSN293</strain>
    </source>
</reference>
<gene>
    <name evidence="2" type="ORF">QBC37DRAFT_169674</name>
</gene>
<proteinExistence type="predicted"/>
<feature type="signal peptide" evidence="1">
    <location>
        <begin position="1"/>
        <end position="26"/>
    </location>
</feature>
<reference evidence="2" key="1">
    <citation type="journal article" date="2023" name="Mol. Phylogenet. Evol.">
        <title>Genome-scale phylogeny and comparative genomics of the fungal order Sordariales.</title>
        <authorList>
            <person name="Hensen N."/>
            <person name="Bonometti L."/>
            <person name="Westerberg I."/>
            <person name="Brannstrom I.O."/>
            <person name="Guillou S."/>
            <person name="Cros-Aarteil S."/>
            <person name="Calhoun S."/>
            <person name="Haridas S."/>
            <person name="Kuo A."/>
            <person name="Mondo S."/>
            <person name="Pangilinan J."/>
            <person name="Riley R."/>
            <person name="LaButti K."/>
            <person name="Andreopoulos B."/>
            <person name="Lipzen A."/>
            <person name="Chen C."/>
            <person name="Yan M."/>
            <person name="Daum C."/>
            <person name="Ng V."/>
            <person name="Clum A."/>
            <person name="Steindorff A."/>
            <person name="Ohm R.A."/>
            <person name="Martin F."/>
            <person name="Silar P."/>
            <person name="Natvig D.O."/>
            <person name="Lalanne C."/>
            <person name="Gautier V."/>
            <person name="Ament-Velasquez S.L."/>
            <person name="Kruys A."/>
            <person name="Hutchinson M.I."/>
            <person name="Powell A.J."/>
            <person name="Barry K."/>
            <person name="Miller A.N."/>
            <person name="Grigoriev I.V."/>
            <person name="Debuchy R."/>
            <person name="Gladieux P."/>
            <person name="Hiltunen Thoren M."/>
            <person name="Johannesson H."/>
        </authorList>
    </citation>
    <scope>NUCLEOTIDE SEQUENCE</scope>
    <source>
        <strain evidence="2">PSN293</strain>
    </source>
</reference>
<name>A0AAN6Y6S6_9PEZI</name>
<sequence length="82" mass="9550">MASMPINKLTFSLANFFVLVMRCVLGYSYLREDSEIDELDPGNLTLSLRRCQNTMSLIRVYIYNTANKRNRNSMYAKNQSIM</sequence>
<dbReference type="EMBL" id="MU858105">
    <property type="protein sequence ID" value="KAK4213693.1"/>
    <property type="molecule type" value="Genomic_DNA"/>
</dbReference>
<protein>
    <recommendedName>
        <fullName evidence="4">Secreted protein</fullName>
    </recommendedName>
</protein>
<keyword evidence="3" id="KW-1185">Reference proteome</keyword>